<dbReference type="Pfam" id="PF11207">
    <property type="entry name" value="DUF2989"/>
    <property type="match status" value="1"/>
</dbReference>
<evidence type="ECO:0008006" key="3">
    <source>
        <dbReference type="Google" id="ProtNLM"/>
    </source>
</evidence>
<accession>A0A1R4LRC8</accession>
<dbReference type="EMBL" id="FULE01000047">
    <property type="protein sequence ID" value="SJN59161.1"/>
    <property type="molecule type" value="Genomic_DNA"/>
</dbReference>
<keyword evidence="2" id="KW-1185">Reference proteome</keyword>
<evidence type="ECO:0000313" key="1">
    <source>
        <dbReference type="EMBL" id="SJN59161.1"/>
    </source>
</evidence>
<dbReference type="PROSITE" id="PS51257">
    <property type="entry name" value="PROKAR_LIPOPROTEIN"/>
    <property type="match status" value="1"/>
</dbReference>
<proteinExistence type="predicted"/>
<protein>
    <recommendedName>
        <fullName evidence="3">DUF2989 domain-containing protein</fullName>
    </recommendedName>
</protein>
<reference evidence="2" key="1">
    <citation type="submission" date="2017-02" db="EMBL/GenBank/DDBJ databases">
        <authorList>
            <person name="Rodrigo-Torres L."/>
            <person name="Arahal R.D."/>
            <person name="Lucena T."/>
        </authorList>
    </citation>
    <scope>NUCLEOTIDE SEQUENCE [LARGE SCALE GENOMIC DNA]</scope>
    <source>
        <strain evidence="2">CECT 7878</strain>
    </source>
</reference>
<dbReference type="Proteomes" id="UP000188276">
    <property type="component" value="Unassembled WGS sequence"/>
</dbReference>
<dbReference type="AlphaFoldDB" id="A0A1R4LRC8"/>
<organism evidence="1 2">
    <name type="scientific">Vibrio ruber (strain DSM 16370 / JCM 11486 / BCRC 17186 / CECT 7878 / LMG 23124 / VR1)</name>
    <dbReference type="NCBI Taxonomy" id="1123498"/>
    <lineage>
        <taxon>Bacteria</taxon>
        <taxon>Pseudomonadati</taxon>
        <taxon>Pseudomonadota</taxon>
        <taxon>Gammaproteobacteria</taxon>
        <taxon>Vibrionales</taxon>
        <taxon>Vibrionaceae</taxon>
        <taxon>Vibrio</taxon>
    </lineage>
</organism>
<gene>
    <name evidence="1" type="ORF">VR7878_03257</name>
</gene>
<name>A0A1R4LRC8_VIBR1</name>
<dbReference type="STRING" id="1123498.VR7878_03257"/>
<dbReference type="InterPro" id="IPR021372">
    <property type="entry name" value="DUF2989"/>
</dbReference>
<evidence type="ECO:0000313" key="2">
    <source>
        <dbReference type="Proteomes" id="UP000188276"/>
    </source>
</evidence>
<sequence length="274" mass="31810">MQQPMKYTSLAITVLLLSGCFENTRNTDKLCLDHPELRCEELNINDGQCRVARTNLIWHRLEVYKDPTDLNKITEYQLTQQYKKCLEVAAQIQPIDQAELKKRRFNALLNSGKNMERLEKELMQFNTPSSLYFLWSQTGDTQARRQFLQLEGKPEMETAALQYALATFYIDRDREKTIKLLNHALELSDPESLNTSILESLASLNQLLHHQEASYIWAMVGKHFGVPIASTQNIQLMYGFSDEKFTMLDDVADMIIDAIENHEYHPSIMPEFKK</sequence>